<evidence type="ECO:0000313" key="4">
    <source>
        <dbReference type="EMBL" id="CBZ33659.1"/>
    </source>
</evidence>
<protein>
    <submittedName>
        <fullName evidence="2">Transmembrane protein, putative</fullName>
    </submittedName>
    <submittedName>
        <fullName evidence="3">Transmembrane_protein_putative/GeneDB:LmjF.20.024 0</fullName>
    </submittedName>
</protein>
<dbReference type="RefSeq" id="XP_003860366.1">
    <property type="nucleotide sequence ID" value="XM_003860318.1"/>
</dbReference>
<feature type="signal peptide" evidence="1">
    <location>
        <begin position="1"/>
        <end position="24"/>
    </location>
</feature>
<dbReference type="KEGG" id="ldo:LDBPK_200260"/>
<dbReference type="Proteomes" id="UP000318447">
    <property type="component" value="Unassembled WGS sequence"/>
</dbReference>
<dbReference type="Pfam" id="PF21203">
    <property type="entry name" value="ECM10"/>
    <property type="match status" value="1"/>
</dbReference>
<dbReference type="OrthoDB" id="277814at2759"/>
<keyword evidence="2" id="KW-0812">Transmembrane</keyword>
<dbReference type="VEuPathDB" id="TriTrypDB:LdCL_200007400"/>
<dbReference type="EMBL" id="FR799607">
    <property type="protein sequence ID" value="CBZ33659.1"/>
    <property type="molecule type" value="Genomic_DNA"/>
</dbReference>
<evidence type="ECO:0000313" key="6">
    <source>
        <dbReference type="EMBL" id="TPP49967.1"/>
    </source>
</evidence>
<reference evidence="9" key="7">
    <citation type="submission" date="2019-02" db="EMBL/GenBank/DDBJ databases">
        <title>FDA dAtabase for Regulatory Grade micrObial Sequences (FDA-ARGOS): Supporting development and validation of Infectious Disease Dx tests.</title>
        <authorList>
            <person name="Duncan R."/>
            <person name="Fisher C."/>
            <person name="Tallon L."/>
            <person name="Sadzewicz L."/>
            <person name="Sengamalay N."/>
            <person name="Ott S."/>
            <person name="Godinez A."/>
            <person name="Nagaraj S."/>
            <person name="Vavikolanu K."/>
            <person name="Nadendla S."/>
            <person name="Aluvathingal J."/>
            <person name="Sichtig H."/>
        </authorList>
    </citation>
    <scope>NUCLEOTIDE SEQUENCE [LARGE SCALE GENOMIC DNA]</scope>
    <source>
        <strain evidence="9">FDAARGOS_361</strain>
    </source>
</reference>
<accession>E9BEH3</accession>
<keyword evidence="8" id="KW-1185">Reference proteome</keyword>
<reference evidence="10" key="6">
    <citation type="submission" date="2019-02" db="EMBL/GenBank/DDBJ databases">
        <title>FDA dAtabase for Regulatory Grade micrObial Sequences (FDA-ARGOS): Supporting development and validation of Infectious Disease Dx tests.</title>
        <authorList>
            <person name="Duncan R."/>
            <person name="Fisher C."/>
            <person name="Tallon L."/>
            <person name="Sadzewicz L."/>
            <person name="Sengamalay N."/>
            <person name="Ott S."/>
            <person name="Godinez A."/>
            <person name="Nagaraj S."/>
            <person name="Vavikolanu K."/>
            <person name="Vyas G."/>
            <person name="Nadendla S."/>
            <person name="Aluvathingal J."/>
            <person name="Sichtig H."/>
        </authorList>
    </citation>
    <scope>NUCLEOTIDE SEQUENCE [LARGE SCALE GENOMIC DNA]</scope>
    <source>
        <strain evidence="10">FDAARGOS_360</strain>
    </source>
</reference>
<dbReference type="EMBL" id="LR812640">
    <property type="protein sequence ID" value="CAC5429584.1"/>
    <property type="molecule type" value="Genomic_DNA"/>
</dbReference>
<dbReference type="VEuPathDB" id="TriTrypDB:LDHU3_20.0280"/>
<reference evidence="4" key="2">
    <citation type="submission" date="2011-01" db="EMBL/GenBank/DDBJ databases">
        <authorList>
            <person name="Zhao B.P."/>
            <person name="Ren Z.A."/>
            <person name="Li C.D."/>
        </authorList>
    </citation>
    <scope>NUCLEOTIDE SEQUENCE</scope>
    <source>
        <strain evidence="4">BPK282A1</strain>
    </source>
</reference>
<dbReference type="Proteomes" id="UP000601710">
    <property type="component" value="Chromosome 20"/>
</dbReference>
<reference evidence="7" key="3">
    <citation type="submission" date="2011-02" db="EMBL/GenBank/DDBJ databases">
        <title>Whole genome sequencing of Leishmania donovani clinical lines reveals dynamic variation related to drug resistance.</title>
        <authorList>
            <person name="Downing T."/>
            <person name="Imamura H."/>
            <person name="Sanders M."/>
            <person name="Decuypere S."/>
            <person name="Hertz-Fowler C."/>
            <person name="Clark T.G."/>
            <person name="Rijal S."/>
            <person name="Sundar S."/>
            <person name="Quail M.A."/>
            <person name="De Doncker S."/>
            <person name="Maes I."/>
            <person name="Vanaerschot M."/>
            <person name="Stark O."/>
            <person name="Schonian G."/>
            <person name="Dujardin J.C."/>
            <person name="Berriman M."/>
        </authorList>
    </citation>
    <scope>NUCLEOTIDE SEQUENCE [LARGE SCALE GENOMIC DNA]</scope>
    <source>
        <strain evidence="7">BPK282A1</strain>
    </source>
</reference>
<reference evidence="5" key="5">
    <citation type="submission" date="2019-02" db="EMBL/GenBank/DDBJ databases">
        <title>FDA dAtabase for Regulatory Grade micrObial Sequences (FDA-ARGOS): Supporting development and validation of Infectious Disease Dx tests.</title>
        <authorList>
            <person name="Duncan R."/>
            <person name="Fisher C."/>
            <person name="Tallon L.J."/>
            <person name="Sadzewicz L."/>
            <person name="Sengamalay N."/>
            <person name="Ott S."/>
            <person name="Godinez A."/>
            <person name="Nagaraj S."/>
            <person name="Nadendla S."/>
            <person name="Sichtig H."/>
        </authorList>
    </citation>
    <scope>NUCLEOTIDE SEQUENCE</scope>
    <source>
        <strain evidence="5">FDAARGOS_360</strain>
        <strain evidence="6">FDAARGOS_361</strain>
    </source>
</reference>
<evidence type="ECO:0000313" key="8">
    <source>
        <dbReference type="Proteomes" id="UP000274082"/>
    </source>
</evidence>
<accession>A0A3S7WVR1</accession>
<dbReference type="EMBL" id="RHLC01000023">
    <property type="protein sequence ID" value="TPP49967.1"/>
    <property type="molecule type" value="Genomic_DNA"/>
</dbReference>
<sequence length="261" mass="29052">MASLWKTVPLLLTVLALLCSISVGAVSQSYVLERRVGSDGEWSRIGSFAISRLSSQAPARISTQLGGEVSLSMEERNKLAAADLVYYRAYPNQEGKPAPKHSTTVVVTPCSLIRGFEAMDSKTVVLHENINIVPGVSTSLMGLQVSSETNFFHAKMLKGDECDRSVVQKLFPTVHLNTKVGLVHPLKVTRKVRYEDLTALTETEDARKTIARPQTERRMVRNAEGEVVEEEVPVEERSFLQKYWMYLVIPIVMSVLQNMKG</sequence>
<dbReference type="Proteomes" id="UP000274082">
    <property type="component" value="Chromosome 20"/>
</dbReference>
<evidence type="ECO:0000313" key="7">
    <source>
        <dbReference type="Proteomes" id="UP000008980"/>
    </source>
</evidence>
<evidence type="ECO:0000313" key="5">
    <source>
        <dbReference type="EMBL" id="TPP45548.1"/>
    </source>
</evidence>
<dbReference type="EMBL" id="RHLD01000038">
    <property type="protein sequence ID" value="TPP45548.1"/>
    <property type="molecule type" value="Genomic_DNA"/>
</dbReference>
<name>A0A3S7WVR1_LEIDO</name>
<gene>
    <name evidence="5" type="ORF">CGC20_31925</name>
    <name evidence="6" type="ORF">CGC21_29665</name>
    <name evidence="4" type="ORF">LDBPK_200260</name>
    <name evidence="2" type="ORF">LdCL_200007400</name>
    <name evidence="3" type="ORF">LDHU3_20.0280</name>
</gene>
<dbReference type="EMBL" id="CP029519">
    <property type="protein sequence ID" value="AYU78305.1"/>
    <property type="molecule type" value="Genomic_DNA"/>
</dbReference>
<dbReference type="Proteomes" id="UP000008980">
    <property type="component" value="Chromosome 20"/>
</dbReference>
<proteinExistence type="predicted"/>
<keyword evidence="1" id="KW-0732">Signal</keyword>
<reference evidence="3" key="8">
    <citation type="submission" date="2020-06" db="EMBL/GenBank/DDBJ databases">
        <authorList>
            <person name="Camacho E."/>
            <person name="Gonzalez-de la Fuente S."/>
            <person name="Rastrojo A."/>
            <person name="Peiro-Pastor R."/>
            <person name="Solana JC."/>
            <person name="Tabera L."/>
            <person name="Gamarro F."/>
            <person name="Carrasco-Ramiro F."/>
            <person name="Requena JM."/>
            <person name="Aguado B."/>
        </authorList>
    </citation>
    <scope>NUCLEOTIDE SEQUENCE</scope>
</reference>
<evidence type="ECO:0000256" key="1">
    <source>
        <dbReference type="SAM" id="SignalP"/>
    </source>
</evidence>
<reference evidence="4 7" key="1">
    <citation type="journal article" date="2011" name="Genome Res.">
        <title>Whole genome sequencing of multiple Leishmania donovani clinical isolates provides insights into population structure and mechanisms of drug resistance.</title>
        <authorList>
            <person name="Downing T."/>
            <person name="Imamura H."/>
            <person name="Decuypere S."/>
            <person name="Clark T.G."/>
            <person name="Coombs G.H."/>
            <person name="Cotton J.A."/>
            <person name="Hilley J.D."/>
            <person name="de Doncker S."/>
            <person name="Maes I."/>
            <person name="Mottram J.C."/>
            <person name="Quail M.A."/>
            <person name="Rijal S."/>
            <person name="Sanders M."/>
            <person name="Schonian G."/>
            <person name="Stark O."/>
            <person name="Sundar S."/>
            <person name="Vanaerschot M."/>
            <person name="Hertz-Fowler C."/>
            <person name="Dujardin J.C."/>
            <person name="Berriman M."/>
        </authorList>
    </citation>
    <scope>NUCLEOTIDE SEQUENCE [LARGE SCALE GENOMIC DNA]</scope>
    <source>
        <strain evidence="4 7">BPK282A1</strain>
    </source>
</reference>
<evidence type="ECO:0000313" key="10">
    <source>
        <dbReference type="Proteomes" id="UP000318821"/>
    </source>
</evidence>
<dbReference type="VEuPathDB" id="TriTrypDB:LdBPK_200260.1"/>
<dbReference type="AlphaFoldDB" id="A0A3S7WVR1"/>
<keyword evidence="2" id="KW-0472">Membrane</keyword>
<organism evidence="2 8">
    <name type="scientific">Leishmania donovani</name>
    <dbReference type="NCBI Taxonomy" id="5661"/>
    <lineage>
        <taxon>Eukaryota</taxon>
        <taxon>Discoba</taxon>
        <taxon>Euglenozoa</taxon>
        <taxon>Kinetoplastea</taxon>
        <taxon>Metakinetoplastina</taxon>
        <taxon>Trypanosomatida</taxon>
        <taxon>Trypanosomatidae</taxon>
        <taxon>Leishmaniinae</taxon>
        <taxon>Leishmania</taxon>
    </lineage>
</organism>
<dbReference type="GeneID" id="13386325"/>
<reference evidence="2 8" key="4">
    <citation type="journal article" date="2018" name="Sci. Rep.">
        <title>A complete Leishmania donovani reference genome identifies novel genetic variations associated with virulence.</title>
        <authorList>
            <person name="Lypaczewski P."/>
            <person name="Hoshizaki J."/>
            <person name="Zhang W.-W."/>
            <person name="McCall L.-I."/>
            <person name="Torcivia-Rodriguez J."/>
            <person name="Simonyan V."/>
            <person name="Kaur A."/>
            <person name="Dewar K."/>
            <person name="Matlashewski G."/>
        </authorList>
    </citation>
    <scope>NUCLEOTIDE SEQUENCE [LARGE SCALE GENOMIC DNA]</scope>
    <source>
        <strain evidence="2 8">LdCL</strain>
    </source>
</reference>
<evidence type="ECO:0000313" key="2">
    <source>
        <dbReference type="EMBL" id="AYU78305.1"/>
    </source>
</evidence>
<evidence type="ECO:0000313" key="3">
    <source>
        <dbReference type="EMBL" id="CAC5429584.1"/>
    </source>
</evidence>
<dbReference type="OMA" id="TNTFHAK"/>
<dbReference type="Proteomes" id="UP000318821">
    <property type="component" value="Unassembled WGS sequence"/>
</dbReference>
<evidence type="ECO:0000313" key="9">
    <source>
        <dbReference type="Proteomes" id="UP000318447"/>
    </source>
</evidence>
<feature type="chain" id="PRO_5044600656" evidence="1">
    <location>
        <begin position="25"/>
        <end position="261"/>
    </location>
</feature>